<reference evidence="4" key="1">
    <citation type="submission" date="2016-10" db="EMBL/GenBank/DDBJ databases">
        <authorList>
            <person name="Varghese N."/>
            <person name="Submissions S."/>
        </authorList>
    </citation>
    <scope>NUCLEOTIDE SEQUENCE [LARGE SCALE GENOMIC DNA]</scope>
    <source>
        <strain evidence="4">DSM 43161</strain>
    </source>
</reference>
<keyword evidence="1" id="KW-0175">Coiled coil</keyword>
<proteinExistence type="predicted"/>
<accession>A0A1I5DNZ7</accession>
<dbReference type="EMBL" id="FOWE01000002">
    <property type="protein sequence ID" value="SFO00896.1"/>
    <property type="molecule type" value="Genomic_DNA"/>
</dbReference>
<feature type="coiled-coil region" evidence="1">
    <location>
        <begin position="61"/>
        <end position="95"/>
    </location>
</feature>
<feature type="compositionally biased region" description="Low complexity" evidence="2">
    <location>
        <begin position="1"/>
        <end position="18"/>
    </location>
</feature>
<gene>
    <name evidence="3" type="ORF">SAMN05660359_00925</name>
</gene>
<dbReference type="AlphaFoldDB" id="A0A1I5DNZ7"/>
<evidence type="ECO:0000256" key="2">
    <source>
        <dbReference type="SAM" id="MobiDB-lite"/>
    </source>
</evidence>
<evidence type="ECO:0000256" key="1">
    <source>
        <dbReference type="SAM" id="Coils"/>
    </source>
</evidence>
<feature type="region of interest" description="Disordered" evidence="2">
    <location>
        <begin position="1"/>
        <end position="28"/>
    </location>
</feature>
<evidence type="ECO:0000313" key="4">
    <source>
        <dbReference type="Proteomes" id="UP000183642"/>
    </source>
</evidence>
<protein>
    <submittedName>
        <fullName evidence="3">Uncharacterized protein</fullName>
    </submittedName>
</protein>
<keyword evidence="4" id="KW-1185">Reference proteome</keyword>
<name>A0A1I5DNZ7_9ACTN</name>
<dbReference type="Proteomes" id="UP000183642">
    <property type="component" value="Unassembled WGS sequence"/>
</dbReference>
<evidence type="ECO:0000313" key="3">
    <source>
        <dbReference type="EMBL" id="SFO00896.1"/>
    </source>
</evidence>
<organism evidence="3 4">
    <name type="scientific">Geodermatophilus obscurus</name>
    <dbReference type="NCBI Taxonomy" id="1861"/>
    <lineage>
        <taxon>Bacteria</taxon>
        <taxon>Bacillati</taxon>
        <taxon>Actinomycetota</taxon>
        <taxon>Actinomycetes</taxon>
        <taxon>Geodermatophilales</taxon>
        <taxon>Geodermatophilaceae</taxon>
        <taxon>Geodermatophilus</taxon>
    </lineage>
</organism>
<sequence length="201" mass="21456">MTAVQPDPTVEPTTTPSESTERPGQRTAGWLRWTVPVAGLVLGVGIGAAAAQSDPTQSAEYLTLERDLQSLEQRNKSLEEGSRRVSEAAERAEANAARVVADVEARERTVAAREAAVAVVEEQVAANSIGEGTWTVGVDVQPGTYRTSSAVLGQCYWGIYRSGTNGSDIIDNNIVTGGFPTVQLREGQDFTNRDCGTFVKQ</sequence>